<dbReference type="Gene3D" id="2.60.120.10">
    <property type="entry name" value="Jelly Rolls"/>
    <property type="match status" value="1"/>
</dbReference>
<dbReference type="InterPro" id="IPR011051">
    <property type="entry name" value="RmlC_Cupin_sf"/>
</dbReference>
<dbReference type="Proteomes" id="UP000257706">
    <property type="component" value="Unassembled WGS sequence"/>
</dbReference>
<reference evidence="2 3" key="1">
    <citation type="journal article" date="2018" name="Nat. Biotechnol.">
        <title>A standardized bacterial taxonomy based on genome phylogeny substantially revises the tree of life.</title>
        <authorList>
            <person name="Parks D.H."/>
            <person name="Chuvochina M."/>
            <person name="Waite D.W."/>
            <person name="Rinke C."/>
            <person name="Skarshewski A."/>
            <person name="Chaumeil P.A."/>
            <person name="Hugenholtz P."/>
        </authorList>
    </citation>
    <scope>NUCLEOTIDE SEQUENCE [LARGE SCALE GENOMIC DNA]</scope>
    <source>
        <strain evidence="2">UBA8739</strain>
    </source>
</reference>
<proteinExistence type="predicted"/>
<dbReference type="InterPro" id="IPR041916">
    <property type="entry name" value="Anti_sigma_zinc_sf"/>
</dbReference>
<comment type="caution">
    <text evidence="2">The sequence shown here is derived from an EMBL/GenBank/DDBJ whole genome shotgun (WGS) entry which is preliminary data.</text>
</comment>
<evidence type="ECO:0000313" key="3">
    <source>
        <dbReference type="Proteomes" id="UP000257706"/>
    </source>
</evidence>
<dbReference type="AlphaFoldDB" id="A0A3B9ITC2"/>
<sequence>MEHHETMGPQHHMPEAWLVDYAAGTLDEANALLVACHAALCPTCRETLRLLDATGGALLEDQAPVALADDALAALFARIDAEDAAAEPARPGHRPGHQTVDLDALLPAGDGTLRLPRPLLAYLPTAPQDLPWRWNGPGVHVIDLAVGRHPGTRTVLMKIGAGRAMPQHTHKGTEALMVLAGGYRDESGDFFPGDVAISTGEVDHRPIAHDDGECLCLAVLDAPISLTGTVGRLLNPFIRF</sequence>
<name>A0A3B9ITC2_9PROT</name>
<evidence type="ECO:0000259" key="1">
    <source>
        <dbReference type="Pfam" id="PF12973"/>
    </source>
</evidence>
<dbReference type="InterPro" id="IPR014710">
    <property type="entry name" value="RmlC-like_jellyroll"/>
</dbReference>
<dbReference type="InterPro" id="IPR025979">
    <property type="entry name" value="ChrR-like_cupin_dom"/>
</dbReference>
<dbReference type="CDD" id="cd20301">
    <property type="entry name" value="cupin_ChrR"/>
    <property type="match status" value="1"/>
</dbReference>
<dbReference type="NCBIfam" id="TIGR02451">
    <property type="entry name" value="anti_sig_ChrR"/>
    <property type="match status" value="1"/>
</dbReference>
<dbReference type="Pfam" id="PF12973">
    <property type="entry name" value="Cupin_7"/>
    <property type="match status" value="1"/>
</dbReference>
<dbReference type="SUPFAM" id="SSF51182">
    <property type="entry name" value="RmlC-like cupins"/>
    <property type="match status" value="1"/>
</dbReference>
<gene>
    <name evidence="2" type="ORF">DCK97_26190</name>
</gene>
<protein>
    <recommendedName>
        <fullName evidence="1">ChrR-like cupin domain-containing protein</fullName>
    </recommendedName>
</protein>
<organism evidence="2 3">
    <name type="scientific">Tistrella mobilis</name>
    <dbReference type="NCBI Taxonomy" id="171437"/>
    <lineage>
        <taxon>Bacteria</taxon>
        <taxon>Pseudomonadati</taxon>
        <taxon>Pseudomonadota</taxon>
        <taxon>Alphaproteobacteria</taxon>
        <taxon>Geminicoccales</taxon>
        <taxon>Geminicoccaceae</taxon>
        <taxon>Tistrella</taxon>
    </lineage>
</organism>
<dbReference type="InterPro" id="IPR012807">
    <property type="entry name" value="Anti-sigma_ChrR"/>
</dbReference>
<dbReference type="Gene3D" id="1.10.10.1320">
    <property type="entry name" value="Anti-sigma factor, zinc-finger domain"/>
    <property type="match status" value="1"/>
</dbReference>
<accession>A0A3B9ITC2</accession>
<evidence type="ECO:0000313" key="2">
    <source>
        <dbReference type="EMBL" id="HAE50908.1"/>
    </source>
</evidence>
<feature type="domain" description="ChrR-like cupin" evidence="1">
    <location>
        <begin position="126"/>
        <end position="217"/>
    </location>
</feature>
<dbReference type="EMBL" id="DMAI01000427">
    <property type="protein sequence ID" value="HAE50908.1"/>
    <property type="molecule type" value="Genomic_DNA"/>
</dbReference>